<dbReference type="InterPro" id="IPR005153">
    <property type="entry name" value="MbtH-like_dom"/>
</dbReference>
<dbReference type="InterPro" id="IPR037407">
    <property type="entry name" value="MLP_fam"/>
</dbReference>
<evidence type="ECO:0000259" key="1">
    <source>
        <dbReference type="SMART" id="SM00923"/>
    </source>
</evidence>
<name>A0ABV5IV83_9ACTN</name>
<evidence type="ECO:0000313" key="2">
    <source>
        <dbReference type="EMBL" id="MFB9208474.1"/>
    </source>
</evidence>
<dbReference type="EMBL" id="JBHMEI010000078">
    <property type="protein sequence ID" value="MFB9208474.1"/>
    <property type="molecule type" value="Genomic_DNA"/>
</dbReference>
<accession>A0ABV5IV83</accession>
<dbReference type="Gene3D" id="3.90.820.10">
    <property type="entry name" value="Structural Genomics, Unknown Function 30-nov-00 1gh9 Mol_id"/>
    <property type="match status" value="1"/>
</dbReference>
<dbReference type="SMART" id="SM00923">
    <property type="entry name" value="MbtH"/>
    <property type="match status" value="1"/>
</dbReference>
<proteinExistence type="predicted"/>
<dbReference type="PANTHER" id="PTHR38444:SF1">
    <property type="entry name" value="ENTEROBACTIN BIOSYNTHESIS PROTEIN YBDZ"/>
    <property type="match status" value="1"/>
</dbReference>
<dbReference type="InterPro" id="IPR038020">
    <property type="entry name" value="MbtH-like_sf"/>
</dbReference>
<sequence>MSETFTVVVNHEEQYSIWPAGRPCPEGWHEVGVVGEKQSCLDHIERVWTDMRPLSLRRHMDGVAPAEPQ</sequence>
<evidence type="ECO:0000313" key="3">
    <source>
        <dbReference type="Proteomes" id="UP001589647"/>
    </source>
</evidence>
<dbReference type="PANTHER" id="PTHR38444">
    <property type="entry name" value="ENTEROBACTIN BIOSYNTHESIS PROTEIN YBDZ"/>
    <property type="match status" value="1"/>
</dbReference>
<protein>
    <submittedName>
        <fullName evidence="2">MbtH family protein</fullName>
    </submittedName>
</protein>
<keyword evidence="3" id="KW-1185">Reference proteome</keyword>
<dbReference type="Proteomes" id="UP001589647">
    <property type="component" value="Unassembled WGS sequence"/>
</dbReference>
<dbReference type="SUPFAM" id="SSF160582">
    <property type="entry name" value="MbtH-like"/>
    <property type="match status" value="1"/>
</dbReference>
<feature type="domain" description="MbtH-like" evidence="1">
    <location>
        <begin position="1"/>
        <end position="46"/>
    </location>
</feature>
<gene>
    <name evidence="2" type="ORF">ACFFV7_45345</name>
</gene>
<organism evidence="2 3">
    <name type="scientific">Nonomuraea spiralis</name>
    <dbReference type="NCBI Taxonomy" id="46182"/>
    <lineage>
        <taxon>Bacteria</taxon>
        <taxon>Bacillati</taxon>
        <taxon>Actinomycetota</taxon>
        <taxon>Actinomycetes</taxon>
        <taxon>Streptosporangiales</taxon>
        <taxon>Streptosporangiaceae</taxon>
        <taxon>Nonomuraea</taxon>
    </lineage>
</organism>
<reference evidence="2 3" key="1">
    <citation type="submission" date="2024-09" db="EMBL/GenBank/DDBJ databases">
        <authorList>
            <person name="Sun Q."/>
            <person name="Mori K."/>
        </authorList>
    </citation>
    <scope>NUCLEOTIDE SEQUENCE [LARGE SCALE GENOMIC DNA]</scope>
    <source>
        <strain evidence="2 3">CCM 3426</strain>
    </source>
</reference>
<comment type="caution">
    <text evidence="2">The sequence shown here is derived from an EMBL/GenBank/DDBJ whole genome shotgun (WGS) entry which is preliminary data.</text>
</comment>
<dbReference type="Pfam" id="PF03621">
    <property type="entry name" value="MbtH"/>
    <property type="match status" value="1"/>
</dbReference>
<dbReference type="RefSeq" id="WP_125634140.1">
    <property type="nucleotide sequence ID" value="NZ_BMRC01000005.1"/>
</dbReference>